<dbReference type="OrthoDB" id="1454313at2"/>
<dbReference type="AlphaFoldDB" id="A0A1Q6A2M8"/>
<evidence type="ECO:0000313" key="1">
    <source>
        <dbReference type="EMBL" id="OKS88275.1"/>
    </source>
</evidence>
<protein>
    <submittedName>
        <fullName evidence="1">Uncharacterized protein</fullName>
    </submittedName>
</protein>
<reference evidence="1 2" key="1">
    <citation type="submission" date="2016-11" db="EMBL/GenBank/DDBJ databases">
        <title>Whole Genome Sequencing of Mucilaginibacter polytrichastri RG4-7(T) isolated from the moss sample.</title>
        <authorList>
            <person name="Li Y."/>
        </authorList>
    </citation>
    <scope>NUCLEOTIDE SEQUENCE [LARGE SCALE GENOMIC DNA]</scope>
    <source>
        <strain evidence="1 2">RG4-7</strain>
    </source>
</reference>
<keyword evidence="2" id="KW-1185">Reference proteome</keyword>
<organism evidence="1 2">
    <name type="scientific">Mucilaginibacter polytrichastri</name>
    <dbReference type="NCBI Taxonomy" id="1302689"/>
    <lineage>
        <taxon>Bacteria</taxon>
        <taxon>Pseudomonadati</taxon>
        <taxon>Bacteroidota</taxon>
        <taxon>Sphingobacteriia</taxon>
        <taxon>Sphingobacteriales</taxon>
        <taxon>Sphingobacteriaceae</taxon>
        <taxon>Mucilaginibacter</taxon>
    </lineage>
</organism>
<dbReference type="EMBL" id="MPPL01000001">
    <property type="protein sequence ID" value="OKS88275.1"/>
    <property type="molecule type" value="Genomic_DNA"/>
</dbReference>
<sequence>MIWKSEFEKYECNKDWKSAIDFMQENSNAGFTDAEIYIRIIYLLHIVLLEEDLQIGELEIVETSLKAYYNKSYQIFGEDSEYLFFIGKILFIAEWYFGLNDDLKPMEERKAFKMQKKAVDKDPGNNLFEWAVHFSLGHEKAGRLAKQIIDHDNIKVEWLKSKGYPGEYISQALLQSKDIFEKMS</sequence>
<gene>
    <name evidence="1" type="ORF">RG47T_3741</name>
</gene>
<dbReference type="Proteomes" id="UP000186720">
    <property type="component" value="Unassembled WGS sequence"/>
</dbReference>
<dbReference type="STRING" id="1302689.RG47T_3741"/>
<dbReference type="RefSeq" id="WP_074490870.1">
    <property type="nucleotide sequence ID" value="NZ_FPAM01000012.1"/>
</dbReference>
<evidence type="ECO:0000313" key="2">
    <source>
        <dbReference type="Proteomes" id="UP000186720"/>
    </source>
</evidence>
<proteinExistence type="predicted"/>
<comment type="caution">
    <text evidence="1">The sequence shown here is derived from an EMBL/GenBank/DDBJ whole genome shotgun (WGS) entry which is preliminary data.</text>
</comment>
<accession>A0A1Q6A2M8</accession>
<name>A0A1Q6A2M8_9SPHI</name>